<dbReference type="SUPFAM" id="SSF55961">
    <property type="entry name" value="Bet v1-like"/>
    <property type="match status" value="1"/>
</dbReference>
<comment type="caution">
    <text evidence="5">The sequence shown here is derived from an EMBL/GenBank/DDBJ whole genome shotgun (WGS) entry which is preliminary data.</text>
</comment>
<dbReference type="RefSeq" id="WP_111731080.1">
    <property type="nucleotide sequence ID" value="NZ_QHKO01000010.1"/>
</dbReference>
<dbReference type="CDD" id="cd07820">
    <property type="entry name" value="SRPBCC_3"/>
    <property type="match status" value="1"/>
</dbReference>
<dbReference type="AlphaFoldDB" id="A0A328C7G4"/>
<dbReference type="Gene3D" id="3.40.50.720">
    <property type="entry name" value="NAD(P)-binding Rossmann-like Domain"/>
    <property type="match status" value="1"/>
</dbReference>
<evidence type="ECO:0000259" key="3">
    <source>
        <dbReference type="Pfam" id="PF03364"/>
    </source>
</evidence>
<dbReference type="Pfam" id="PF08338">
    <property type="entry name" value="DUF1731"/>
    <property type="match status" value="1"/>
</dbReference>
<dbReference type="EMBL" id="QHKO01000010">
    <property type="protein sequence ID" value="RAL20484.1"/>
    <property type="molecule type" value="Genomic_DNA"/>
</dbReference>
<dbReference type="OrthoDB" id="9801773at2"/>
<dbReference type="InterPro" id="IPR036291">
    <property type="entry name" value="NAD(P)-bd_dom_sf"/>
</dbReference>
<dbReference type="InterPro" id="IPR005031">
    <property type="entry name" value="COQ10_START"/>
</dbReference>
<feature type="region of interest" description="Disordered" evidence="1">
    <location>
        <begin position="277"/>
        <end position="297"/>
    </location>
</feature>
<dbReference type="InterPro" id="IPR013549">
    <property type="entry name" value="DUF1731"/>
</dbReference>
<evidence type="ECO:0000259" key="4">
    <source>
        <dbReference type="Pfam" id="PF08338"/>
    </source>
</evidence>
<dbReference type="PANTHER" id="PTHR11092">
    <property type="entry name" value="SUGAR NUCLEOTIDE EPIMERASE RELATED"/>
    <property type="match status" value="1"/>
</dbReference>
<evidence type="ECO:0000259" key="2">
    <source>
        <dbReference type="Pfam" id="PF01370"/>
    </source>
</evidence>
<sequence>MPEFTRRSGYPVSRQTLYEWHAREGAFERLVPPWEQIEVLEKEGGIEEGGRLIMRLQKGPVGWIWEARHLDHIRGHQFVDEQVRGPFRRWRHTHRFEELHDDQSLLVDEVDYALPLGRVGELLGGRVTERMLEAMFAFRHRRTGDDLRRHKALSARRLKIAISGTSGPVGRALEAFLSTGGHQLLRLVHERASHPGEVTWSEPTNATELSKLEGLDAVVHLAGEPSLGERTPGHSDADYAESTAHLATALARLNHPPEVFLCASSIHIYGDQRTREIHEESELGERPESRRRQAREDATRAAKLAGIRTVNLRIGQVLDPSFGVFSGLHRALKLGSIRRVGSGEQFMSWIDLDDVLGAILFLMGDERGAALSGPINLVAPRALPHSEAMATMARIVGGRRLWPAPAAAVHALSGNPLLREELLASRRVKPARLQESGFEFFYPHLDQALEMKFGMAQRWDQPR</sequence>
<dbReference type="PANTHER" id="PTHR11092:SF0">
    <property type="entry name" value="EPIMERASE FAMILY PROTEIN SDR39U1"/>
    <property type="match status" value="1"/>
</dbReference>
<dbReference type="SUPFAM" id="SSF51735">
    <property type="entry name" value="NAD(P)-binding Rossmann-fold domains"/>
    <property type="match status" value="1"/>
</dbReference>
<evidence type="ECO:0000256" key="1">
    <source>
        <dbReference type="SAM" id="MobiDB-lite"/>
    </source>
</evidence>
<protein>
    <submittedName>
        <fullName evidence="5">TIGR01777 family protein</fullName>
    </submittedName>
</protein>
<dbReference type="Proteomes" id="UP000249169">
    <property type="component" value="Unassembled WGS sequence"/>
</dbReference>
<dbReference type="Pfam" id="PF03364">
    <property type="entry name" value="Polyketide_cyc"/>
    <property type="match status" value="1"/>
</dbReference>
<dbReference type="Pfam" id="PF01370">
    <property type="entry name" value="Epimerase"/>
    <property type="match status" value="1"/>
</dbReference>
<accession>A0A328C7G4</accession>
<gene>
    <name evidence="5" type="ORF">DL240_16905</name>
</gene>
<dbReference type="InterPro" id="IPR023393">
    <property type="entry name" value="START-like_dom_sf"/>
</dbReference>
<dbReference type="InterPro" id="IPR001509">
    <property type="entry name" value="Epimerase_deHydtase"/>
</dbReference>
<reference evidence="5 6" key="1">
    <citation type="submission" date="2018-05" db="EMBL/GenBank/DDBJ databases">
        <title>Lujinxingia marina gen. nov. sp. nov., a new facultative anaerobic member of the class Deltaproteobacteria, and proposal of Lujinxingaceae fam. nov.</title>
        <authorList>
            <person name="Li C.-M."/>
        </authorList>
    </citation>
    <scope>NUCLEOTIDE SEQUENCE [LARGE SCALE GENOMIC DNA]</scope>
    <source>
        <strain evidence="5 6">B210</strain>
    </source>
</reference>
<feature type="domain" description="DUF1731" evidence="4">
    <location>
        <begin position="404"/>
        <end position="450"/>
    </location>
</feature>
<evidence type="ECO:0000313" key="6">
    <source>
        <dbReference type="Proteomes" id="UP000249169"/>
    </source>
</evidence>
<organism evidence="5 6">
    <name type="scientific">Lujinxingia litoralis</name>
    <dbReference type="NCBI Taxonomy" id="2211119"/>
    <lineage>
        <taxon>Bacteria</taxon>
        <taxon>Deltaproteobacteria</taxon>
        <taxon>Bradymonadales</taxon>
        <taxon>Lujinxingiaceae</taxon>
        <taxon>Lujinxingia</taxon>
    </lineage>
</organism>
<proteinExistence type="predicted"/>
<feature type="domain" description="Coenzyme Q-binding protein COQ10 START" evidence="3">
    <location>
        <begin position="11"/>
        <end position="136"/>
    </location>
</feature>
<name>A0A328C7G4_9DELT</name>
<evidence type="ECO:0000313" key="5">
    <source>
        <dbReference type="EMBL" id="RAL20484.1"/>
    </source>
</evidence>
<dbReference type="Gene3D" id="3.30.530.20">
    <property type="match status" value="1"/>
</dbReference>
<feature type="domain" description="NAD-dependent epimerase/dehydratase" evidence="2">
    <location>
        <begin position="160"/>
        <end position="365"/>
    </location>
</feature>
<keyword evidence="6" id="KW-1185">Reference proteome</keyword>